<dbReference type="EMBL" id="PHUF01000005">
    <property type="protein sequence ID" value="PKB14239.1"/>
    <property type="molecule type" value="Genomic_DNA"/>
</dbReference>
<gene>
    <name evidence="1" type="ORF">B0I00_2871</name>
</gene>
<keyword evidence="2" id="KW-1185">Reference proteome</keyword>
<dbReference type="Proteomes" id="UP000232587">
    <property type="component" value="Unassembled WGS sequence"/>
</dbReference>
<evidence type="ECO:0000313" key="2">
    <source>
        <dbReference type="Proteomes" id="UP000232587"/>
    </source>
</evidence>
<evidence type="ECO:0000313" key="1">
    <source>
        <dbReference type="EMBL" id="PKB14239.1"/>
    </source>
</evidence>
<dbReference type="RefSeq" id="WP_157812578.1">
    <property type="nucleotide sequence ID" value="NZ_PHUF01000005.1"/>
</dbReference>
<proteinExistence type="predicted"/>
<protein>
    <submittedName>
        <fullName evidence="1">Uncharacterized protein</fullName>
    </submittedName>
</protein>
<accession>A0A2N0H5M6</accession>
<organism evidence="1 2">
    <name type="scientific">Novosphingobium kunmingense</name>
    <dbReference type="NCBI Taxonomy" id="1211806"/>
    <lineage>
        <taxon>Bacteria</taxon>
        <taxon>Pseudomonadati</taxon>
        <taxon>Pseudomonadota</taxon>
        <taxon>Alphaproteobacteria</taxon>
        <taxon>Sphingomonadales</taxon>
        <taxon>Sphingomonadaceae</taxon>
        <taxon>Novosphingobium</taxon>
    </lineage>
</organism>
<reference evidence="1 2" key="1">
    <citation type="submission" date="2017-11" db="EMBL/GenBank/DDBJ databases">
        <title>Genomic Encyclopedia of Type Strains, Phase III (KMG-III): the genomes of soil and plant-associated and newly described type strains.</title>
        <authorList>
            <person name="Whitman W."/>
        </authorList>
    </citation>
    <scope>NUCLEOTIDE SEQUENCE [LARGE SCALE GENOMIC DNA]</scope>
    <source>
        <strain evidence="1 2">CGMCC 1.12274</strain>
    </source>
</reference>
<sequence length="53" mass="5906">MIAASNAAAVFARLIGRARRIAEAEGASRSLARQEAPRRWRRANLLWPLFTKG</sequence>
<name>A0A2N0H5M6_9SPHN</name>
<comment type="caution">
    <text evidence="1">The sequence shown here is derived from an EMBL/GenBank/DDBJ whole genome shotgun (WGS) entry which is preliminary data.</text>
</comment>
<dbReference type="AlphaFoldDB" id="A0A2N0H5M6"/>